<evidence type="ECO:0000313" key="2">
    <source>
        <dbReference type="Proteomes" id="UP000009080"/>
    </source>
</evidence>
<dbReference type="STRING" id="377629.TERTU_3645"/>
<dbReference type="HOGENOM" id="CLU_324141_0_0_6"/>
<organism evidence="1 2">
    <name type="scientific">Teredinibacter turnerae (strain ATCC 39867 / T7901)</name>
    <dbReference type="NCBI Taxonomy" id="377629"/>
    <lineage>
        <taxon>Bacteria</taxon>
        <taxon>Pseudomonadati</taxon>
        <taxon>Pseudomonadota</taxon>
        <taxon>Gammaproteobacteria</taxon>
        <taxon>Cellvibrionales</taxon>
        <taxon>Cellvibrionaceae</taxon>
        <taxon>Teredinibacter</taxon>
    </lineage>
</organism>
<accession>C5BS36</accession>
<dbReference type="KEGG" id="ttu:TERTU_3645"/>
<name>C5BS36_TERTT</name>
<dbReference type="Proteomes" id="UP000009080">
    <property type="component" value="Chromosome"/>
</dbReference>
<protein>
    <submittedName>
        <fullName evidence="1">Uncharacterized protein</fullName>
    </submittedName>
</protein>
<evidence type="ECO:0000313" key="1">
    <source>
        <dbReference type="EMBL" id="ACR13688.1"/>
    </source>
</evidence>
<dbReference type="AlphaFoldDB" id="C5BS36"/>
<proteinExistence type="predicted"/>
<gene>
    <name evidence="1" type="ordered locus">TERTU_3645</name>
</gene>
<reference evidence="1 2" key="1">
    <citation type="journal article" date="2009" name="PLoS ONE">
        <title>The complete genome of Teredinibacter turnerae T7901: an intracellular endosymbiont of marine wood-boring bivalves (shipworms).</title>
        <authorList>
            <person name="Yang J.C."/>
            <person name="Madupu R."/>
            <person name="Durkin A.S."/>
            <person name="Ekborg N.A."/>
            <person name="Pedamallu C.S."/>
            <person name="Hostetler J.B."/>
            <person name="Radune D."/>
            <person name="Toms B.S."/>
            <person name="Henrissat B."/>
            <person name="Coutinho P.M."/>
            <person name="Schwarz S."/>
            <person name="Field L."/>
            <person name="Trindade-Silva A.E."/>
            <person name="Soares C.A.G."/>
            <person name="Elshahawi S."/>
            <person name="Hanora A."/>
            <person name="Schmidt E.W."/>
            <person name="Haygood M.G."/>
            <person name="Posfai J."/>
            <person name="Benner J."/>
            <person name="Madinger C."/>
            <person name="Nove J."/>
            <person name="Anton B."/>
            <person name="Chaudhary K."/>
            <person name="Foster J."/>
            <person name="Holman A."/>
            <person name="Kumar S."/>
            <person name="Lessard P.A."/>
            <person name="Luyten Y.A."/>
            <person name="Slatko B."/>
            <person name="Wood N."/>
            <person name="Wu B."/>
            <person name="Teplitski M."/>
            <person name="Mougous J.D."/>
            <person name="Ward N."/>
            <person name="Eisen J.A."/>
            <person name="Badger J.H."/>
            <person name="Distel D.L."/>
        </authorList>
    </citation>
    <scope>NUCLEOTIDE SEQUENCE [LARGE SCALE GENOMIC DNA]</scope>
    <source>
        <strain evidence="2">ATCC 39867 / T7901</strain>
    </source>
</reference>
<sequence>MDKLIMNYIKCGVISLIISICCNQNVMAFKYNTHVWISQQVIDDLASDGAITIDINGINYHFPVEAQIRDAILENQSIYRMGNIGPDVAPDVAVGQFLIHPGTDSYGTDTWAMNLEDYILKIENRVSDEDWYAYQENLCAQREYGLDDMWGYIQNLSDDDSSSENEGEQSTGEATGSYLSFANELGLLDTLAGEIRQGPIDGPTHQGQINAAELAYHRGFLGHIAGDTFAHSYVNHYSGDVYWLTDGELDVEKRHVAIESYIDKHLPPLPQGKGYNLIESPSEFLANAFIFNRQTAFDIATVDGDFPLIHFLAVERLRAAIRKTASSCVWTGIERFAGQVVINQLTGYTPNENQIQAVNEVLEDANQLNSNFLDELNDLFHKFDSEVRGAYLDHSEKLLNNFDKASGSINTFRNIEEEINNYTDEMAALVTSNACNLERDITEYVCFLWVPDPKPLNPGHQKCAHGELQIITPSCATHTTYQTFKQARDDLIASRDNDLDEMVNAIRSDIENLRDSMVAIHDAKNSVENLINYLATFQLDSLDPFKNALKRWDQNITTAMIAWIDANAEGAKNAMIAAENPVEESDRDCYKLFSGIGDCLAHEEPVLDPLIDWFGIYGPSLIGIPSEMTIAMRDVGTAFSSIRSLVDGTARTAHMSSSDPISRFLLTMVEKNISQNISSIDVVDEIVKFVGDEEQEKLYEDAMAIFSLKIDDEIINRQFAIDESEKGLVKYRNFADQLRKDMKISSDGIIDTDRFSALKNAVTLSKLTLLNDAQLNQVASLAGIQLPAYAPYNPRNIIYGAIKNIDGHEQWRPEGHPLPRDGTNFYETSMAAEAPYNNIFGRYIDSGESGFRFWQGDQNASNFNKLFQMPLHEDGGLDPAVLVVIINSILL</sequence>
<keyword evidence="2" id="KW-1185">Reference proteome</keyword>
<dbReference type="eggNOG" id="ENOG5033WVC">
    <property type="taxonomic scope" value="Bacteria"/>
</dbReference>
<dbReference type="EMBL" id="CP001614">
    <property type="protein sequence ID" value="ACR13688.1"/>
    <property type="molecule type" value="Genomic_DNA"/>
</dbReference>
<dbReference type="OrthoDB" id="1208449at2"/>
<dbReference type="RefSeq" id="WP_015819803.1">
    <property type="nucleotide sequence ID" value="NC_012997.1"/>
</dbReference>